<feature type="region of interest" description="Disordered" evidence="2">
    <location>
        <begin position="1404"/>
        <end position="1460"/>
    </location>
</feature>
<comment type="caution">
    <text evidence="1">Lacks conserved residue(s) required for the propagation of feature annotation.</text>
</comment>
<evidence type="ECO:0000259" key="3">
    <source>
        <dbReference type="PROSITE" id="PS50026"/>
    </source>
</evidence>
<dbReference type="Proteomes" id="UP000332933">
    <property type="component" value="Unassembled WGS sequence"/>
</dbReference>
<reference evidence="4" key="2">
    <citation type="submission" date="2019-06" db="EMBL/GenBank/DDBJ databases">
        <title>Genomics analysis of Aphanomyces spp. identifies a new class of oomycete effector associated with host adaptation.</title>
        <authorList>
            <person name="Gaulin E."/>
        </authorList>
    </citation>
    <scope>NUCLEOTIDE SEQUENCE</scope>
    <source>
        <strain evidence="4">CBS 578.67</strain>
    </source>
</reference>
<reference evidence="5 6" key="1">
    <citation type="submission" date="2019-03" db="EMBL/GenBank/DDBJ databases">
        <authorList>
            <person name="Gaulin E."/>
            <person name="Dumas B."/>
        </authorList>
    </citation>
    <scope>NUCLEOTIDE SEQUENCE [LARGE SCALE GENOMIC DNA]</scope>
    <source>
        <strain evidence="5">CBS 568.67</strain>
    </source>
</reference>
<dbReference type="OrthoDB" id="75434at2759"/>
<proteinExistence type="predicted"/>
<organism evidence="5 6">
    <name type="scientific">Aphanomyces stellatus</name>
    <dbReference type="NCBI Taxonomy" id="120398"/>
    <lineage>
        <taxon>Eukaryota</taxon>
        <taxon>Sar</taxon>
        <taxon>Stramenopiles</taxon>
        <taxon>Oomycota</taxon>
        <taxon>Saprolegniomycetes</taxon>
        <taxon>Saprolegniales</taxon>
        <taxon>Verrucalvaceae</taxon>
        <taxon>Aphanomyces</taxon>
    </lineage>
</organism>
<dbReference type="InterPro" id="IPR000742">
    <property type="entry name" value="EGF"/>
</dbReference>
<feature type="compositionally biased region" description="Pro residues" evidence="2">
    <location>
        <begin position="1420"/>
        <end position="1434"/>
    </location>
</feature>
<keyword evidence="6" id="KW-1185">Reference proteome</keyword>
<sequence length="1483" mass="151744">MCLDTDTTCTYPAEKCRYVPLVPKTLALNPASVRATAAKLVAAIQQVATATTPTDTLQRHLQVAMTSSNDVFSDTVNLFWAAVVTGTKPKTLKAVPNFCNTPKFNPADGTLTAAWQANPCCNPLLAAFVCCVPQNVPNGVINVITGIQPAVVNAYCPLQSDLMLAFLNGAYVGLSTAQNAANALDVSIGNTTWTALDIISTTCQTNIPNAASVTCAVDSDCAAAVCSQSKCNVDPTTLVGACTVPWDDMIGCTVECFANNMDPLLLRYVKQDWGLTSASTATDFKNAFIATATNVECAGPKARMADIGATQRVYSCNSTCQLATMCDDASYMSYLRNTRDQSTPLDFTVPATCTANGGRATCTSYGANGACVARSCTFDSISSPCRSQSACINQCQLPLTAGGCAVVGGTWFTDATNTGQCCPPDAYFYAASGATAALCTYQTPNTPKLAYQVTDPICCAASNGTWFMRPDGTSACCFGRIITIQNGGVNQPACQTTVAGWDVASCLATCAQQHGAGCAACKRQSAAATCCGYALQTANQTACLAYQTCNNNKLTNAQCTDATPFCAQCNGNVCAPKTQPPTCLYAVSNAAACTAAGGTWDSAARQCAALATTTFTATDCVRSDICPNVADTSGYTVVPLYPRRPTTCLYGCYLPTVNQTTCVANHDYMWAPTYANGNGICVAQRNKVRTATACTAIAGIFRGATVNYFPGAFVTQDACAQGGCVGAPFADGWSSAQCTSSSFASCSMACSFCTSTTAPFAVNGASGCFSSDATYCNSVNTASTPCLVVDATSATACAALTSTTWQSCSQFGASSTCTDATSSVATALQCVWTTARCPTQATCVAQGTCNDGNDNVRSVCADAGWTYGDTCTATAVVTVTDTSTNATTTTLQSKVCRACSTVNGVCVASMSASSPPCPQGQTHPMGCRVYGVADNATCTGQGSTWYTRATSQAQCLAATTCRGPRPGQLSKQSAAECAKCGGTIAPLYKWTPGVWSGPTVQPYTWMASGAQLISVNQWKTTISSVKLSAALVRPMARYMSNVRAQEALLLYNAMTDVLATLACACGASASASCFGGVPTGSLVAQTPVFCGLNASVTTGFASAVITSTCPANATTTNATTTSSRRRLDDDATASSDTATIAWTAFPLGTTSSPVVRSLADRSFVASFTSFPLTPLCTTSQLSPLVVVSTQGVAIGQLLGPGQSFTVTSGSVSSVQLCLSLSTNVFSWDSLFDTLDVATYQGGVFTPLRLASSAFLSSSSDMLCFMATQNATAYFPIKRASTFNIGTVACGAACGATTSVCAYNATLQATQCLCRCGYSGLTCTTGCLNGCSNQGTCGSNNVCTCNTGFGGDDCSQSTSPACPTGAFSAVPCAGNGVCNAGTCSCNANFGGAACDQSVAGGSPSTTTVVVTPSGGTTPSGTPSPPSPAPTPPPPGGSNGGSPTPTPTPTPTPSPTKSTAARPSFEWTIVDVICAVLSAAILFDL</sequence>
<gene>
    <name evidence="5" type="primary">Aste57867_22125</name>
    <name evidence="4" type="ORF">As57867_022056</name>
    <name evidence="5" type="ORF">ASTE57867_22125</name>
</gene>
<feature type="compositionally biased region" description="Pro residues" evidence="2">
    <location>
        <begin position="1442"/>
        <end position="1452"/>
    </location>
</feature>
<feature type="compositionally biased region" description="Low complexity" evidence="2">
    <location>
        <begin position="1404"/>
        <end position="1419"/>
    </location>
</feature>
<dbReference type="Pfam" id="PF23106">
    <property type="entry name" value="EGF_Teneurin"/>
    <property type="match status" value="1"/>
</dbReference>
<feature type="disulfide bond" evidence="1">
    <location>
        <begin position="1344"/>
        <end position="1353"/>
    </location>
</feature>
<keyword evidence="1" id="KW-0245">EGF-like domain</keyword>
<dbReference type="PROSITE" id="PS00022">
    <property type="entry name" value="EGF_1"/>
    <property type="match status" value="1"/>
</dbReference>
<dbReference type="EMBL" id="CAADRA010007042">
    <property type="protein sequence ID" value="VFT98793.1"/>
    <property type="molecule type" value="Genomic_DNA"/>
</dbReference>
<protein>
    <submittedName>
        <fullName evidence="5">Aste57867_22125 protein</fullName>
    </submittedName>
</protein>
<dbReference type="PROSITE" id="PS01186">
    <property type="entry name" value="EGF_2"/>
    <property type="match status" value="1"/>
</dbReference>
<evidence type="ECO:0000256" key="2">
    <source>
        <dbReference type="SAM" id="MobiDB-lite"/>
    </source>
</evidence>
<evidence type="ECO:0000313" key="6">
    <source>
        <dbReference type="Proteomes" id="UP000332933"/>
    </source>
</evidence>
<keyword evidence="1" id="KW-1015">Disulfide bond</keyword>
<dbReference type="Gene3D" id="2.10.25.10">
    <property type="entry name" value="Laminin"/>
    <property type="match status" value="1"/>
</dbReference>
<accession>A0A485LLD7</accession>
<dbReference type="EMBL" id="VJMH01007016">
    <property type="protein sequence ID" value="KAF0686063.1"/>
    <property type="molecule type" value="Genomic_DNA"/>
</dbReference>
<evidence type="ECO:0000256" key="1">
    <source>
        <dbReference type="PROSITE-ProRule" id="PRU00076"/>
    </source>
</evidence>
<feature type="disulfide bond" evidence="1">
    <location>
        <begin position="1326"/>
        <end position="1336"/>
    </location>
</feature>
<dbReference type="PROSITE" id="PS50026">
    <property type="entry name" value="EGF_3"/>
    <property type="match status" value="1"/>
</dbReference>
<name>A0A485LLD7_9STRA</name>
<feature type="domain" description="EGF-like" evidence="3">
    <location>
        <begin position="1323"/>
        <end position="1354"/>
    </location>
</feature>
<evidence type="ECO:0000313" key="4">
    <source>
        <dbReference type="EMBL" id="KAF0686063.1"/>
    </source>
</evidence>
<evidence type="ECO:0000313" key="5">
    <source>
        <dbReference type="EMBL" id="VFT98793.1"/>
    </source>
</evidence>